<feature type="region of interest" description="Disordered" evidence="1">
    <location>
        <begin position="127"/>
        <end position="146"/>
    </location>
</feature>
<comment type="caution">
    <text evidence="2">The sequence shown here is derived from an EMBL/GenBank/DDBJ whole genome shotgun (WGS) entry which is preliminary data.</text>
</comment>
<dbReference type="OrthoDB" id="3650403at2759"/>
<dbReference type="AlphaFoldDB" id="A0A9P7SJ03"/>
<organism evidence="2 3">
    <name type="scientific">Claviceps pazoutovae</name>
    <dbReference type="NCBI Taxonomy" id="1649127"/>
    <lineage>
        <taxon>Eukaryota</taxon>
        <taxon>Fungi</taxon>
        <taxon>Dikarya</taxon>
        <taxon>Ascomycota</taxon>
        <taxon>Pezizomycotina</taxon>
        <taxon>Sordariomycetes</taxon>
        <taxon>Hypocreomycetidae</taxon>
        <taxon>Hypocreales</taxon>
        <taxon>Clavicipitaceae</taxon>
        <taxon>Claviceps</taxon>
    </lineage>
</organism>
<keyword evidence="3" id="KW-1185">Reference proteome</keyword>
<gene>
    <name evidence="2" type="ORF">E4U60_007872</name>
</gene>
<evidence type="ECO:0000313" key="2">
    <source>
        <dbReference type="EMBL" id="KAG5941537.1"/>
    </source>
</evidence>
<proteinExistence type="predicted"/>
<reference evidence="2 3" key="1">
    <citation type="journal article" date="2020" name="bioRxiv">
        <title>Whole genome comparisons of ergot fungi reveals the divergence and evolution of species within the genus Claviceps are the result of varying mechanisms driving genome evolution and host range expansion.</title>
        <authorList>
            <person name="Wyka S.A."/>
            <person name="Mondo S.J."/>
            <person name="Liu M."/>
            <person name="Dettman J."/>
            <person name="Nalam V."/>
            <person name="Broders K.D."/>
        </authorList>
    </citation>
    <scope>NUCLEOTIDE SEQUENCE [LARGE SCALE GENOMIC DNA]</scope>
    <source>
        <strain evidence="2 3">CCC 1485</strain>
    </source>
</reference>
<name>A0A9P7SJ03_9HYPO</name>
<dbReference type="EMBL" id="SRPO01000095">
    <property type="protein sequence ID" value="KAG5941537.1"/>
    <property type="molecule type" value="Genomic_DNA"/>
</dbReference>
<feature type="compositionally biased region" description="Basic and acidic residues" evidence="1">
    <location>
        <begin position="129"/>
        <end position="146"/>
    </location>
</feature>
<sequence length="187" mass="21529">MQYLPTRVKLARAVETAQCQVQDDMYFKANEYMTKMQNFAFNRKTDIDGCWTFLKTYRGRIYAAKSFMRTSYPDEALLMTLTMALDKDNEYRSAVGSLASRDDLSVEPKVKALQEKEYSLHELVPTTTKTERRTQPDVNAKKSLERSDGTATLLTRRLHASAAAQLNIWLPDASTESWPKKQRIKDD</sequence>
<evidence type="ECO:0000256" key="1">
    <source>
        <dbReference type="SAM" id="MobiDB-lite"/>
    </source>
</evidence>
<evidence type="ECO:0000313" key="3">
    <source>
        <dbReference type="Proteomes" id="UP000706124"/>
    </source>
</evidence>
<protein>
    <submittedName>
        <fullName evidence="2">Uncharacterized protein</fullName>
    </submittedName>
</protein>
<dbReference type="Proteomes" id="UP000706124">
    <property type="component" value="Unassembled WGS sequence"/>
</dbReference>
<accession>A0A9P7SJ03</accession>